<proteinExistence type="predicted"/>
<dbReference type="Proteomes" id="UP000011115">
    <property type="component" value="Unassembled WGS sequence"/>
</dbReference>
<evidence type="ECO:0000313" key="1">
    <source>
        <dbReference type="EnsemblPlants" id="PGSC0003DMT400086161"/>
    </source>
</evidence>
<name>M1DB45_SOLTU</name>
<keyword evidence="2" id="KW-1185">Reference proteome</keyword>
<dbReference type="PaxDb" id="4113-PGSC0003DMT400086161"/>
<protein>
    <submittedName>
        <fullName evidence="1">Uncharacterized protein</fullName>
    </submittedName>
</protein>
<dbReference type="EnsemblPlants" id="PGSC0003DMT400086161">
    <property type="protein sequence ID" value="PGSC0003DMT400086161"/>
    <property type="gene ID" value="PGSC0003DMG400035732"/>
</dbReference>
<dbReference type="InParanoid" id="M1DB45"/>
<sequence>MSVDRDFPYSASDTNYGRPARTVIRSTLRKSDRRFRFSASRSRLDRFPISNSAASMVSPHSSRTIVMSSFSFQFSSFRFSRLSWVIMPPRRANARNANDKNANVAPPVPDQAQMNKFLYGVSDLVKTECRNGTNAMLLGDMNISRLMTHAQ</sequence>
<dbReference type="Gramene" id="PGSC0003DMT400086161">
    <property type="protein sequence ID" value="PGSC0003DMT400086161"/>
    <property type="gene ID" value="PGSC0003DMG400035732"/>
</dbReference>
<evidence type="ECO:0000313" key="2">
    <source>
        <dbReference type="Proteomes" id="UP000011115"/>
    </source>
</evidence>
<dbReference type="AlphaFoldDB" id="M1DB45"/>
<organism evidence="1 2">
    <name type="scientific">Solanum tuberosum</name>
    <name type="common">Potato</name>
    <dbReference type="NCBI Taxonomy" id="4113"/>
    <lineage>
        <taxon>Eukaryota</taxon>
        <taxon>Viridiplantae</taxon>
        <taxon>Streptophyta</taxon>
        <taxon>Embryophyta</taxon>
        <taxon>Tracheophyta</taxon>
        <taxon>Spermatophyta</taxon>
        <taxon>Magnoliopsida</taxon>
        <taxon>eudicotyledons</taxon>
        <taxon>Gunneridae</taxon>
        <taxon>Pentapetalae</taxon>
        <taxon>asterids</taxon>
        <taxon>lamiids</taxon>
        <taxon>Solanales</taxon>
        <taxon>Solanaceae</taxon>
        <taxon>Solanoideae</taxon>
        <taxon>Solaneae</taxon>
        <taxon>Solanum</taxon>
    </lineage>
</organism>
<accession>M1DB45</accession>
<reference evidence="1" key="2">
    <citation type="submission" date="2015-06" db="UniProtKB">
        <authorList>
            <consortium name="EnsemblPlants"/>
        </authorList>
    </citation>
    <scope>IDENTIFICATION</scope>
    <source>
        <strain evidence="1">DM1-3 516 R44</strain>
    </source>
</reference>
<reference evidence="2" key="1">
    <citation type="journal article" date="2011" name="Nature">
        <title>Genome sequence and analysis of the tuber crop potato.</title>
        <authorList>
            <consortium name="The Potato Genome Sequencing Consortium"/>
        </authorList>
    </citation>
    <scope>NUCLEOTIDE SEQUENCE [LARGE SCALE GENOMIC DNA]</scope>
    <source>
        <strain evidence="2">cv. DM1-3 516 R44</strain>
    </source>
</reference>
<dbReference type="HOGENOM" id="CLU_1734723_0_0_1"/>